<comment type="caution">
    <text evidence="2">The sequence shown here is derived from an EMBL/GenBank/DDBJ whole genome shotgun (WGS) entry which is preliminary data.</text>
</comment>
<feature type="region of interest" description="Disordered" evidence="1">
    <location>
        <begin position="97"/>
        <end position="147"/>
    </location>
</feature>
<feature type="compositionally biased region" description="Basic and acidic residues" evidence="1">
    <location>
        <begin position="464"/>
        <end position="478"/>
    </location>
</feature>
<name>A0A8H5FTB0_9AGAR</name>
<dbReference type="Proteomes" id="UP000559027">
    <property type="component" value="Unassembled WGS sequence"/>
</dbReference>
<feature type="region of interest" description="Disordered" evidence="1">
    <location>
        <begin position="757"/>
        <end position="785"/>
    </location>
</feature>
<evidence type="ECO:0000313" key="3">
    <source>
        <dbReference type="Proteomes" id="UP000559027"/>
    </source>
</evidence>
<feature type="compositionally biased region" description="Polar residues" evidence="1">
    <location>
        <begin position="552"/>
        <end position="570"/>
    </location>
</feature>
<evidence type="ECO:0000256" key="1">
    <source>
        <dbReference type="SAM" id="MobiDB-lite"/>
    </source>
</evidence>
<feature type="compositionally biased region" description="Polar residues" evidence="1">
    <location>
        <begin position="416"/>
        <end position="427"/>
    </location>
</feature>
<keyword evidence="3" id="KW-1185">Reference proteome</keyword>
<feature type="compositionally biased region" description="Polar residues" evidence="1">
    <location>
        <begin position="594"/>
        <end position="603"/>
    </location>
</feature>
<dbReference type="AlphaFoldDB" id="A0A8H5FTB0"/>
<reference evidence="2 3" key="1">
    <citation type="journal article" date="2020" name="ISME J.">
        <title>Uncovering the hidden diversity of litter-decomposition mechanisms in mushroom-forming fungi.</title>
        <authorList>
            <person name="Floudas D."/>
            <person name="Bentzer J."/>
            <person name="Ahren D."/>
            <person name="Johansson T."/>
            <person name="Persson P."/>
            <person name="Tunlid A."/>
        </authorList>
    </citation>
    <scope>NUCLEOTIDE SEQUENCE [LARGE SCALE GENOMIC DNA]</scope>
    <source>
        <strain evidence="2 3">CBS 146.42</strain>
    </source>
</reference>
<dbReference type="EMBL" id="JAACJO010000022">
    <property type="protein sequence ID" value="KAF5347893.1"/>
    <property type="molecule type" value="Genomic_DNA"/>
</dbReference>
<dbReference type="OrthoDB" id="3128446at2759"/>
<organism evidence="2 3">
    <name type="scientific">Leucocoprinus leucothites</name>
    <dbReference type="NCBI Taxonomy" id="201217"/>
    <lineage>
        <taxon>Eukaryota</taxon>
        <taxon>Fungi</taxon>
        <taxon>Dikarya</taxon>
        <taxon>Basidiomycota</taxon>
        <taxon>Agaricomycotina</taxon>
        <taxon>Agaricomycetes</taxon>
        <taxon>Agaricomycetidae</taxon>
        <taxon>Agaricales</taxon>
        <taxon>Agaricineae</taxon>
        <taxon>Agaricaceae</taxon>
        <taxon>Leucocoprinus</taxon>
    </lineage>
</organism>
<evidence type="ECO:0000313" key="2">
    <source>
        <dbReference type="EMBL" id="KAF5347893.1"/>
    </source>
</evidence>
<feature type="compositionally biased region" description="Low complexity" evidence="1">
    <location>
        <begin position="112"/>
        <end position="121"/>
    </location>
</feature>
<proteinExistence type="predicted"/>
<feature type="region of interest" description="Disordered" evidence="1">
    <location>
        <begin position="678"/>
        <end position="740"/>
    </location>
</feature>
<sequence>MVLPSHRSRFLADFKKPLAVARDLALQRGKFNMKEWVRNEVYPPYVNRFTRGGSNMNGTESEEEGLRDEIPKAELDKVYYYFRNNCKVSKSSINVKVTSPSSHHLSPRHSSPHPSSTSIINDSDDDDDFEDDPDIEEDNLPPSRRTRGLREIIAEDYQEMINAELHPGSEKLGRKIFFRKWNDIITKIIKDMPQKKLDEYIAKANKFRDESKKPPSREETLRWQKYLPITASMYLWRLLGWKRKQYGDAVIFLSTAVRRPSGKISTKRYLISNVGKHTDKEEDFYKVWDNNGRGQLGILAEEWLPHHDKQDAPLLSQSLSGKYFVRPFDPDTVTAKEMRAVLSQYMTKNWEASGRAGSIPWSTMETPESRAPYCVDHKALHEYPNLNPSSMKSEKVIPLAAIFSANPTISLFEGPLNSNPTSGQDQPIVNLPSVAVTPDDSDTGTTQCEPATPPVAALSNYTDRSIKPATTERREDHTTGASDGHTAGSATSSPDKIPQQSRDPPTASSPQRTPSPLSKARSPEGPQHSQAHRSPKVQSPPVIHADSPPKTPSSTNAQQLLSKTPRTPSPKQRLLATSPRVSSPLRRVLAVGNLSPSPKNGASTGLARRPPAGPALRLVPLSRSADRRGDESAAQNNPPLSGPLADCVASAPPTPVEAIIPFNATPLPTLKTVPNEIQANISVPKKRKSSPAENKSKKRKIVAAPPLTRPRSERVSRPPQPISATVHKGQESSKRKPGYYYQDSTGGVVFDSSGLSTAQHGVGQSRLKAVNGSTKPVTKKVRRKI</sequence>
<feature type="region of interest" description="Disordered" evidence="1">
    <location>
        <begin position="414"/>
        <end position="647"/>
    </location>
</feature>
<feature type="compositionally biased region" description="Acidic residues" evidence="1">
    <location>
        <begin position="122"/>
        <end position="139"/>
    </location>
</feature>
<gene>
    <name evidence="2" type="ORF">D9756_010196</name>
</gene>
<protein>
    <submittedName>
        <fullName evidence="2">Uncharacterized protein</fullName>
    </submittedName>
</protein>
<accession>A0A8H5FTB0</accession>
<feature type="compositionally biased region" description="Polar residues" evidence="1">
    <location>
        <begin position="488"/>
        <end position="516"/>
    </location>
</feature>